<protein>
    <submittedName>
        <fullName evidence="3">NGG1p interacting factor NIF3</fullName>
    </submittedName>
</protein>
<evidence type="ECO:0000313" key="4">
    <source>
        <dbReference type="Proteomes" id="UP000177310"/>
    </source>
</evidence>
<reference evidence="3 4" key="1">
    <citation type="journal article" date="2016" name="Nat. Commun.">
        <title>Thousands of microbial genomes shed light on interconnected biogeochemical processes in an aquifer system.</title>
        <authorList>
            <person name="Anantharaman K."/>
            <person name="Brown C.T."/>
            <person name="Hug L.A."/>
            <person name="Sharon I."/>
            <person name="Castelle C.J."/>
            <person name="Probst A.J."/>
            <person name="Thomas B.C."/>
            <person name="Singh A."/>
            <person name="Wilkins M.J."/>
            <person name="Karaoz U."/>
            <person name="Brodie E.L."/>
            <person name="Williams K.H."/>
            <person name="Hubbard S.S."/>
            <person name="Banfield J.F."/>
        </authorList>
    </citation>
    <scope>NUCLEOTIDE SEQUENCE [LARGE SCALE GENOMIC DNA]</scope>
</reference>
<name>A0A1G1YH57_9BACT</name>
<dbReference type="Pfam" id="PF01784">
    <property type="entry name" value="DUF34_NIF3"/>
    <property type="match status" value="1"/>
</dbReference>
<sequence length="333" mass="36550">MNIQQIYELAVKLGIEHDLRGEARVRKILRKTKERYEKLTSDKKKEFDTEALHNPYSDSRVFVDHGREVKKVLVGIDIQPAEILIAKELGADLVIAHHPVGSALADLGDVMHLQAEVLAMYGVPINIAEALTKERISEVARGVSAVNHYRAVDAAKLFNMGLMCTHTVADNNVATFLDRLIKSKKPETVGEVIDALKTVPEYQAAIKQKSGPTIFVGKSENAAGRIVVTEITGGTEGAVGIYERMSHAGIGTIVGMHMSEERKGEAQKNHINVVIAGHMSSDSLGMNLFLDELEKKGIEIVPCSGLIRVSRNKKRAAKKAAARPARKIVRRKK</sequence>
<comment type="similarity">
    <text evidence="1">Belongs to the GTP cyclohydrolase I type 2/NIF3 family.</text>
</comment>
<dbReference type="EMBL" id="MHIL01000025">
    <property type="protein sequence ID" value="OGY51030.1"/>
    <property type="molecule type" value="Genomic_DNA"/>
</dbReference>
<dbReference type="STRING" id="1797542.A3J59_01615"/>
<proteinExistence type="inferred from homology"/>
<evidence type="ECO:0000313" key="3">
    <source>
        <dbReference type="EMBL" id="OGY51030.1"/>
    </source>
</evidence>
<dbReference type="GO" id="GO:0046872">
    <property type="term" value="F:metal ion binding"/>
    <property type="evidence" value="ECO:0007669"/>
    <property type="project" value="UniProtKB-KW"/>
</dbReference>
<dbReference type="Proteomes" id="UP000177310">
    <property type="component" value="Unassembled WGS sequence"/>
</dbReference>
<dbReference type="Gene3D" id="3.40.1390.30">
    <property type="entry name" value="NIF3 (NGG1p interacting factor 3)-like"/>
    <property type="match status" value="2"/>
</dbReference>
<feature type="binding site" evidence="2">
    <location>
        <position position="98"/>
    </location>
    <ligand>
        <name>a divalent metal cation</name>
        <dbReference type="ChEBI" id="CHEBI:60240"/>
        <label>1</label>
    </ligand>
</feature>
<gene>
    <name evidence="3" type="ORF">A3J59_01615</name>
</gene>
<dbReference type="InterPro" id="IPR002678">
    <property type="entry name" value="DUF34/NIF3"/>
</dbReference>
<evidence type="ECO:0000256" key="1">
    <source>
        <dbReference type="ARBA" id="ARBA00006964"/>
    </source>
</evidence>
<comment type="caution">
    <text evidence="3">The sequence shown here is derived from an EMBL/GenBank/DDBJ whole genome shotgun (WGS) entry which is preliminary data.</text>
</comment>
<accession>A0A1G1YH57</accession>
<keyword evidence="2" id="KW-0479">Metal-binding</keyword>
<evidence type="ECO:0000256" key="2">
    <source>
        <dbReference type="PIRSR" id="PIRSR602678-1"/>
    </source>
</evidence>
<feature type="binding site" evidence="2">
    <location>
        <position position="97"/>
    </location>
    <ligand>
        <name>a divalent metal cation</name>
        <dbReference type="ChEBI" id="CHEBI:60240"/>
        <label>1</label>
    </ligand>
</feature>
<dbReference type="AlphaFoldDB" id="A0A1G1YH57"/>
<organism evidence="3 4">
    <name type="scientific">Candidatus Buchananbacteria bacterium RIFCSPHIGHO2_02_FULL_56_16</name>
    <dbReference type="NCBI Taxonomy" id="1797542"/>
    <lineage>
        <taxon>Bacteria</taxon>
        <taxon>Candidatus Buchananiibacteriota</taxon>
    </lineage>
</organism>
<dbReference type="InterPro" id="IPR036069">
    <property type="entry name" value="DUF34/NIF3_sf"/>
</dbReference>
<dbReference type="SUPFAM" id="SSF102705">
    <property type="entry name" value="NIF3 (NGG1p interacting factor 3)-like"/>
    <property type="match status" value="1"/>
</dbReference>